<dbReference type="Proteomes" id="UP001346149">
    <property type="component" value="Unassembled WGS sequence"/>
</dbReference>
<organism evidence="2 3">
    <name type="scientific">Trapa natans</name>
    <name type="common">Water chestnut</name>
    <dbReference type="NCBI Taxonomy" id="22666"/>
    <lineage>
        <taxon>Eukaryota</taxon>
        <taxon>Viridiplantae</taxon>
        <taxon>Streptophyta</taxon>
        <taxon>Embryophyta</taxon>
        <taxon>Tracheophyta</taxon>
        <taxon>Spermatophyta</taxon>
        <taxon>Magnoliopsida</taxon>
        <taxon>eudicotyledons</taxon>
        <taxon>Gunneridae</taxon>
        <taxon>Pentapetalae</taxon>
        <taxon>rosids</taxon>
        <taxon>malvids</taxon>
        <taxon>Myrtales</taxon>
        <taxon>Lythraceae</taxon>
        <taxon>Trapa</taxon>
    </lineage>
</organism>
<feature type="region of interest" description="Disordered" evidence="1">
    <location>
        <begin position="175"/>
        <end position="218"/>
    </location>
</feature>
<evidence type="ECO:0000313" key="3">
    <source>
        <dbReference type="Proteomes" id="UP001346149"/>
    </source>
</evidence>
<sequence>MEVGFSTSPAEELGTSLSFWNYLGWALAWKLALVHVPLVQEIFGLRKKIVRPKPENRRRLSKFYGSTNSASQSCNSPMLCARSSLKNVVTPSGSRLLGFDAMDMLSSKIESRRGAAVSSACQQVLEADEAPRRDRRHRQINEAEVGRARAGSSSTEYRDPRDWSGVELLRRDLINQQDKAISAPETRSAEGDSESLGRHEGHIDTSRLEQPSAHQRLR</sequence>
<feature type="compositionally biased region" description="Basic and acidic residues" evidence="1">
    <location>
        <begin position="187"/>
        <end position="207"/>
    </location>
</feature>
<gene>
    <name evidence="2" type="ORF">SAY86_021586</name>
</gene>
<feature type="compositionally biased region" description="Polar residues" evidence="1">
    <location>
        <begin position="208"/>
        <end position="218"/>
    </location>
</feature>
<comment type="caution">
    <text evidence="2">The sequence shown here is derived from an EMBL/GenBank/DDBJ whole genome shotgun (WGS) entry which is preliminary data.</text>
</comment>
<name>A0AAN7M8Z1_TRANT</name>
<evidence type="ECO:0000256" key="1">
    <source>
        <dbReference type="SAM" id="MobiDB-lite"/>
    </source>
</evidence>
<protein>
    <submittedName>
        <fullName evidence="2">Uncharacterized protein</fullName>
    </submittedName>
</protein>
<dbReference type="Pfam" id="PF15938">
    <property type="entry name" value="DUF4750"/>
    <property type="match status" value="1"/>
</dbReference>
<dbReference type="PANTHER" id="PTHR37192:SF2">
    <property type="entry name" value="TRANSMEMBRANE PROTEIN"/>
    <property type="match status" value="1"/>
</dbReference>
<reference evidence="2 3" key="1">
    <citation type="journal article" date="2023" name="Hortic Res">
        <title>Pangenome of water caltrop reveals structural variations and asymmetric subgenome divergence after allopolyploidization.</title>
        <authorList>
            <person name="Zhang X."/>
            <person name="Chen Y."/>
            <person name="Wang L."/>
            <person name="Yuan Y."/>
            <person name="Fang M."/>
            <person name="Shi L."/>
            <person name="Lu R."/>
            <person name="Comes H.P."/>
            <person name="Ma Y."/>
            <person name="Chen Y."/>
            <person name="Huang G."/>
            <person name="Zhou Y."/>
            <person name="Zheng Z."/>
            <person name="Qiu Y."/>
        </authorList>
    </citation>
    <scope>NUCLEOTIDE SEQUENCE [LARGE SCALE GENOMIC DNA]</scope>
    <source>
        <strain evidence="2">F231</strain>
    </source>
</reference>
<dbReference type="PANTHER" id="PTHR37192">
    <property type="entry name" value="TRANSMEMBRANE PROTEIN"/>
    <property type="match status" value="1"/>
</dbReference>
<keyword evidence="3" id="KW-1185">Reference proteome</keyword>
<feature type="region of interest" description="Disordered" evidence="1">
    <location>
        <begin position="127"/>
        <end position="161"/>
    </location>
</feature>
<evidence type="ECO:0000313" key="2">
    <source>
        <dbReference type="EMBL" id="KAK4801099.1"/>
    </source>
</evidence>
<dbReference type="InterPro" id="IPR031851">
    <property type="entry name" value="DUF4750"/>
</dbReference>
<dbReference type="AlphaFoldDB" id="A0AAN7M8Z1"/>
<dbReference type="EMBL" id="JAXQNO010000003">
    <property type="protein sequence ID" value="KAK4801099.1"/>
    <property type="molecule type" value="Genomic_DNA"/>
</dbReference>
<accession>A0AAN7M8Z1</accession>
<proteinExistence type="predicted"/>